<sequence>MFRPRRRPPGRKFFKRLLLFVIFIYVLINLGDIGRMFYPLPYKDTIFHYADTNSLDRFLLAAVVKTESNFDPRAVSPKGAVGLMQVMPDTGNWAAQKSGIGGFSEDRLFDPEYNISIGSWYLADLKKEFNGDATLMLAAYNGGRGNVKKWLEKEHWTGRTGNLEQIPFPETRQFVRKVIWYRKVYGYLYGNQ</sequence>
<evidence type="ECO:0000256" key="1">
    <source>
        <dbReference type="ARBA" id="ARBA00007734"/>
    </source>
</evidence>
<dbReference type="InterPro" id="IPR008258">
    <property type="entry name" value="Transglycosylase_SLT_dom_1"/>
</dbReference>
<dbReference type="Pfam" id="PF01464">
    <property type="entry name" value="SLT"/>
    <property type="match status" value="1"/>
</dbReference>
<evidence type="ECO:0000259" key="2">
    <source>
        <dbReference type="Pfam" id="PF01464"/>
    </source>
</evidence>
<evidence type="ECO:0000313" key="3">
    <source>
        <dbReference type="EMBL" id="GBF35457.1"/>
    </source>
</evidence>
<feature type="domain" description="Transglycosylase SLT" evidence="2">
    <location>
        <begin position="45"/>
        <end position="157"/>
    </location>
</feature>
<dbReference type="SUPFAM" id="SSF53955">
    <property type="entry name" value="Lysozyme-like"/>
    <property type="match status" value="1"/>
</dbReference>
<dbReference type="GO" id="GO:0008933">
    <property type="term" value="F:peptidoglycan lytic transglycosylase activity"/>
    <property type="evidence" value="ECO:0007669"/>
    <property type="project" value="InterPro"/>
</dbReference>
<dbReference type="EMBL" id="BFAV01000169">
    <property type="protein sequence ID" value="GBF35457.1"/>
    <property type="molecule type" value="Genomic_DNA"/>
</dbReference>
<dbReference type="PROSITE" id="PS00922">
    <property type="entry name" value="TRANSGLYCOSYLASE"/>
    <property type="match status" value="1"/>
</dbReference>
<dbReference type="PANTHER" id="PTHR37423">
    <property type="entry name" value="SOLUBLE LYTIC MUREIN TRANSGLYCOSYLASE-RELATED"/>
    <property type="match status" value="1"/>
</dbReference>
<comment type="similarity">
    <text evidence="1">Belongs to the transglycosylase Slt family.</text>
</comment>
<keyword evidence="4" id="KW-1185">Reference proteome</keyword>
<accession>A0A2L2XGH2</accession>
<protein>
    <submittedName>
        <fullName evidence="3">Soluble lytic murein transglycosylase</fullName>
    </submittedName>
</protein>
<dbReference type="InterPro" id="IPR023346">
    <property type="entry name" value="Lysozyme-like_dom_sf"/>
</dbReference>
<dbReference type="PANTHER" id="PTHR37423:SF2">
    <property type="entry name" value="MEMBRANE-BOUND LYTIC MUREIN TRANSGLYCOSYLASE C"/>
    <property type="match status" value="1"/>
</dbReference>
<dbReference type="GO" id="GO:0016020">
    <property type="term" value="C:membrane"/>
    <property type="evidence" value="ECO:0007669"/>
    <property type="project" value="InterPro"/>
</dbReference>
<proteinExistence type="inferred from homology"/>
<reference evidence="4" key="1">
    <citation type="submission" date="2018-02" db="EMBL/GenBank/DDBJ databases">
        <title>Genome sequence of Desulfocucumis palustris strain NAW-5.</title>
        <authorList>
            <person name="Watanabe M."/>
            <person name="Kojima H."/>
            <person name="Fukui M."/>
        </authorList>
    </citation>
    <scope>NUCLEOTIDE SEQUENCE [LARGE SCALE GENOMIC DNA]</scope>
    <source>
        <strain evidence="4">NAW-5</strain>
    </source>
</reference>
<evidence type="ECO:0000313" key="4">
    <source>
        <dbReference type="Proteomes" id="UP000239549"/>
    </source>
</evidence>
<comment type="caution">
    <text evidence="3">The sequence shown here is derived from an EMBL/GenBank/DDBJ whole genome shotgun (WGS) entry which is preliminary data.</text>
</comment>
<organism evidence="3 4">
    <name type="scientific">Desulfocucumis palustris</name>
    <dbReference type="NCBI Taxonomy" id="1898651"/>
    <lineage>
        <taxon>Bacteria</taxon>
        <taxon>Bacillati</taxon>
        <taxon>Bacillota</taxon>
        <taxon>Clostridia</taxon>
        <taxon>Eubacteriales</taxon>
        <taxon>Desulfocucumaceae</taxon>
        <taxon>Desulfocucumis</taxon>
    </lineage>
</organism>
<name>A0A2L2XGH2_9FIRM</name>
<dbReference type="Gene3D" id="1.10.530.10">
    <property type="match status" value="1"/>
</dbReference>
<dbReference type="GO" id="GO:0000270">
    <property type="term" value="P:peptidoglycan metabolic process"/>
    <property type="evidence" value="ECO:0007669"/>
    <property type="project" value="InterPro"/>
</dbReference>
<dbReference type="InterPro" id="IPR000189">
    <property type="entry name" value="Transglyc_AS"/>
</dbReference>
<dbReference type="Proteomes" id="UP000239549">
    <property type="component" value="Unassembled WGS sequence"/>
</dbReference>
<gene>
    <name evidence="3" type="ORF">DCCM_4585</name>
</gene>
<dbReference type="CDD" id="cd16896">
    <property type="entry name" value="LT_Slt70-like"/>
    <property type="match status" value="1"/>
</dbReference>
<dbReference type="AlphaFoldDB" id="A0A2L2XGH2"/>